<gene>
    <name evidence="9" type="ORF">SAMN02745168_1965</name>
</gene>
<feature type="transmembrane region" description="Helical" evidence="7">
    <location>
        <begin position="132"/>
        <end position="151"/>
    </location>
</feature>
<evidence type="ECO:0000313" key="10">
    <source>
        <dbReference type="Proteomes" id="UP000192790"/>
    </source>
</evidence>
<comment type="similarity">
    <text evidence="7">Belongs to the binding-protein-dependent transport system permease family.</text>
</comment>
<evidence type="ECO:0000256" key="7">
    <source>
        <dbReference type="RuleBase" id="RU363032"/>
    </source>
</evidence>
<keyword evidence="3" id="KW-1003">Cell membrane</keyword>
<evidence type="ECO:0000256" key="3">
    <source>
        <dbReference type="ARBA" id="ARBA00022475"/>
    </source>
</evidence>
<dbReference type="GO" id="GO:0055085">
    <property type="term" value="P:transmembrane transport"/>
    <property type="evidence" value="ECO:0007669"/>
    <property type="project" value="InterPro"/>
</dbReference>
<feature type="transmembrane region" description="Helical" evidence="7">
    <location>
        <begin position="47"/>
        <end position="67"/>
    </location>
</feature>
<protein>
    <submittedName>
        <fullName evidence="9">NitT/TauT family transport system permease protein</fullName>
    </submittedName>
</protein>
<dbReference type="SUPFAM" id="SSF161098">
    <property type="entry name" value="MetI-like"/>
    <property type="match status" value="1"/>
</dbReference>
<evidence type="ECO:0000256" key="6">
    <source>
        <dbReference type="ARBA" id="ARBA00023136"/>
    </source>
</evidence>
<feature type="domain" description="ABC transmembrane type-1" evidence="8">
    <location>
        <begin position="62"/>
        <end position="250"/>
    </location>
</feature>
<dbReference type="InterPro" id="IPR035906">
    <property type="entry name" value="MetI-like_sf"/>
</dbReference>
<feature type="transmembrane region" description="Helical" evidence="7">
    <location>
        <begin position="12"/>
        <end position="32"/>
    </location>
</feature>
<dbReference type="OrthoDB" id="9804353at2"/>
<comment type="subcellular location">
    <subcellularLocation>
        <location evidence="1 7">Cell membrane</location>
        <topology evidence="1 7">Multi-pass membrane protein</topology>
    </subcellularLocation>
</comment>
<dbReference type="InterPro" id="IPR000515">
    <property type="entry name" value="MetI-like"/>
</dbReference>
<feature type="transmembrane region" description="Helical" evidence="7">
    <location>
        <begin position="227"/>
        <end position="249"/>
    </location>
</feature>
<evidence type="ECO:0000256" key="5">
    <source>
        <dbReference type="ARBA" id="ARBA00022989"/>
    </source>
</evidence>
<dbReference type="RefSeq" id="WP_084234638.1">
    <property type="nucleotide sequence ID" value="NZ_FWXW01000004.1"/>
</dbReference>
<name>A0A1W2AUL3_9FIRM</name>
<keyword evidence="6 7" id="KW-0472">Membrane</keyword>
<proteinExistence type="inferred from homology"/>
<feature type="transmembrane region" description="Helical" evidence="7">
    <location>
        <begin position="74"/>
        <end position="94"/>
    </location>
</feature>
<reference evidence="9 10" key="1">
    <citation type="submission" date="2017-04" db="EMBL/GenBank/DDBJ databases">
        <authorList>
            <person name="Afonso C.L."/>
            <person name="Miller P.J."/>
            <person name="Scott M.A."/>
            <person name="Spackman E."/>
            <person name="Goraichik I."/>
            <person name="Dimitrov K.M."/>
            <person name="Suarez D.L."/>
            <person name="Swayne D.E."/>
        </authorList>
    </citation>
    <scope>NUCLEOTIDE SEQUENCE [LARGE SCALE GENOMIC DNA]</scope>
    <source>
        <strain evidence="9 10">DSM 12816</strain>
    </source>
</reference>
<dbReference type="STRING" id="1122930.SAMN02745168_1965"/>
<evidence type="ECO:0000313" key="9">
    <source>
        <dbReference type="EMBL" id="SMC64383.1"/>
    </source>
</evidence>
<dbReference type="PROSITE" id="PS50928">
    <property type="entry name" value="ABC_TM1"/>
    <property type="match status" value="1"/>
</dbReference>
<dbReference type="EMBL" id="FWXW01000004">
    <property type="protein sequence ID" value="SMC64383.1"/>
    <property type="molecule type" value="Genomic_DNA"/>
</dbReference>
<dbReference type="Gene3D" id="1.10.3720.10">
    <property type="entry name" value="MetI-like"/>
    <property type="match status" value="1"/>
</dbReference>
<evidence type="ECO:0000256" key="1">
    <source>
        <dbReference type="ARBA" id="ARBA00004651"/>
    </source>
</evidence>
<dbReference type="PANTHER" id="PTHR30151">
    <property type="entry name" value="ALKANE SULFONATE ABC TRANSPORTER-RELATED, MEMBRANE SUBUNIT"/>
    <property type="match status" value="1"/>
</dbReference>
<dbReference type="GO" id="GO:0005886">
    <property type="term" value="C:plasma membrane"/>
    <property type="evidence" value="ECO:0007669"/>
    <property type="project" value="UniProtKB-SubCell"/>
</dbReference>
<feature type="transmembrane region" description="Helical" evidence="7">
    <location>
        <begin position="100"/>
        <end position="120"/>
    </location>
</feature>
<evidence type="ECO:0000256" key="2">
    <source>
        <dbReference type="ARBA" id="ARBA00022448"/>
    </source>
</evidence>
<accession>A0A1W2AUL3</accession>
<keyword evidence="5 7" id="KW-1133">Transmembrane helix</keyword>
<dbReference type="AlphaFoldDB" id="A0A1W2AUL3"/>
<dbReference type="Pfam" id="PF00528">
    <property type="entry name" value="BPD_transp_1"/>
    <property type="match status" value="1"/>
</dbReference>
<keyword evidence="10" id="KW-1185">Reference proteome</keyword>
<sequence>MRLKSKKAERAVVWAVWIVAIIALWELGAYTLDAVLHDPMAPAKLPYFHSVVLGLVSYAGQLFSAMLVTYSRALIGFLIGTAVGFFLAILMSLSKTMEDIAFPYLIASQMIPVLGLAPIIFTLVRDMDTSRIVIAAYITFFPVAVNTLSGLKAVDPLKKDLMYSYAAGTPTIYQKLNLPFAAPYLFAGLKIAAPLSVTASILVDMLGSSSGIGVQLMYSLYGGLKDLFWAAVVMCAFMGLISYYIVVALERIFVPWARRKEA</sequence>
<keyword evidence="4 7" id="KW-0812">Transmembrane</keyword>
<dbReference type="PANTHER" id="PTHR30151:SF41">
    <property type="entry name" value="ABC TRANSPORTER PERMEASE PROTEIN"/>
    <property type="match status" value="1"/>
</dbReference>
<evidence type="ECO:0000259" key="8">
    <source>
        <dbReference type="PROSITE" id="PS50928"/>
    </source>
</evidence>
<keyword evidence="2 7" id="KW-0813">Transport</keyword>
<evidence type="ECO:0000256" key="4">
    <source>
        <dbReference type="ARBA" id="ARBA00022692"/>
    </source>
</evidence>
<dbReference type="Proteomes" id="UP000192790">
    <property type="component" value="Unassembled WGS sequence"/>
</dbReference>
<organism evidence="9 10">
    <name type="scientific">Papillibacter cinnamivorans DSM 12816</name>
    <dbReference type="NCBI Taxonomy" id="1122930"/>
    <lineage>
        <taxon>Bacteria</taxon>
        <taxon>Bacillati</taxon>
        <taxon>Bacillota</taxon>
        <taxon>Clostridia</taxon>
        <taxon>Eubacteriales</taxon>
        <taxon>Oscillospiraceae</taxon>
        <taxon>Papillibacter</taxon>
    </lineage>
</organism>